<dbReference type="SMART" id="SM00387">
    <property type="entry name" value="HATPase_c"/>
    <property type="match status" value="1"/>
</dbReference>
<dbReference type="InterPro" id="IPR050736">
    <property type="entry name" value="Sensor_HK_Regulatory"/>
</dbReference>
<dbReference type="Pfam" id="PF00989">
    <property type="entry name" value="PAS"/>
    <property type="match status" value="1"/>
</dbReference>
<dbReference type="CDD" id="cd00130">
    <property type="entry name" value="PAS"/>
    <property type="match status" value="1"/>
</dbReference>
<evidence type="ECO:0000256" key="5">
    <source>
        <dbReference type="ARBA" id="ARBA00022553"/>
    </source>
</evidence>
<evidence type="ECO:0000256" key="9">
    <source>
        <dbReference type="ARBA" id="ARBA00022840"/>
    </source>
</evidence>
<evidence type="ECO:0000256" key="3">
    <source>
        <dbReference type="ARBA" id="ARBA00012438"/>
    </source>
</evidence>
<feature type="domain" description="PAS" evidence="13">
    <location>
        <begin position="135"/>
        <end position="189"/>
    </location>
</feature>
<dbReference type="GO" id="GO:0005886">
    <property type="term" value="C:plasma membrane"/>
    <property type="evidence" value="ECO:0007669"/>
    <property type="project" value="UniProtKB-SubCell"/>
</dbReference>
<evidence type="ECO:0000256" key="2">
    <source>
        <dbReference type="ARBA" id="ARBA00004236"/>
    </source>
</evidence>
<dbReference type="InterPro" id="IPR003594">
    <property type="entry name" value="HATPase_dom"/>
</dbReference>
<dbReference type="SUPFAM" id="SSF55785">
    <property type="entry name" value="PYP-like sensor domain (PAS domain)"/>
    <property type="match status" value="2"/>
</dbReference>
<dbReference type="Gene3D" id="3.30.565.10">
    <property type="entry name" value="Histidine kinase-like ATPase, C-terminal domain"/>
    <property type="match status" value="1"/>
</dbReference>
<organism evidence="14">
    <name type="scientific">mine drainage metagenome</name>
    <dbReference type="NCBI Taxonomy" id="410659"/>
    <lineage>
        <taxon>unclassified sequences</taxon>
        <taxon>metagenomes</taxon>
        <taxon>ecological metagenomes</taxon>
    </lineage>
</organism>
<keyword evidence="8" id="KW-0418">Kinase</keyword>
<dbReference type="GO" id="GO:0005524">
    <property type="term" value="F:ATP binding"/>
    <property type="evidence" value="ECO:0007669"/>
    <property type="project" value="UniProtKB-KW"/>
</dbReference>
<comment type="catalytic activity">
    <reaction evidence="1">
        <text>ATP + protein L-histidine = ADP + protein N-phospho-L-histidine.</text>
        <dbReference type="EC" id="2.7.13.3"/>
    </reaction>
</comment>
<keyword evidence="6 14" id="KW-0808">Transferase</keyword>
<dbReference type="SUPFAM" id="SSF47384">
    <property type="entry name" value="Homodimeric domain of signal transducing histidine kinase"/>
    <property type="match status" value="1"/>
</dbReference>
<dbReference type="PROSITE" id="PS50109">
    <property type="entry name" value="HIS_KIN"/>
    <property type="match status" value="1"/>
</dbReference>
<dbReference type="GO" id="GO:0006355">
    <property type="term" value="P:regulation of DNA-templated transcription"/>
    <property type="evidence" value="ECO:0007669"/>
    <property type="project" value="InterPro"/>
</dbReference>
<dbReference type="PANTHER" id="PTHR43711">
    <property type="entry name" value="TWO-COMPONENT HISTIDINE KINASE"/>
    <property type="match status" value="1"/>
</dbReference>
<dbReference type="GO" id="GO:0000155">
    <property type="term" value="F:phosphorelay sensor kinase activity"/>
    <property type="evidence" value="ECO:0007669"/>
    <property type="project" value="InterPro"/>
</dbReference>
<dbReference type="InterPro" id="IPR004358">
    <property type="entry name" value="Sig_transdc_His_kin-like_C"/>
</dbReference>
<dbReference type="NCBIfam" id="TIGR00229">
    <property type="entry name" value="sensory_box"/>
    <property type="match status" value="1"/>
</dbReference>
<dbReference type="Gene3D" id="3.30.450.20">
    <property type="entry name" value="PAS domain"/>
    <property type="match status" value="2"/>
</dbReference>
<name>A0A1J5RX19_9ZZZZ</name>
<comment type="subcellular location">
    <subcellularLocation>
        <location evidence="2">Cell membrane</location>
    </subcellularLocation>
</comment>
<evidence type="ECO:0000256" key="6">
    <source>
        <dbReference type="ARBA" id="ARBA00022679"/>
    </source>
</evidence>
<dbReference type="InterPro" id="IPR036890">
    <property type="entry name" value="HATPase_C_sf"/>
</dbReference>
<evidence type="ECO:0000259" key="13">
    <source>
        <dbReference type="PROSITE" id="PS50112"/>
    </source>
</evidence>
<keyword evidence="5" id="KW-0597">Phosphoprotein</keyword>
<evidence type="ECO:0000256" key="1">
    <source>
        <dbReference type="ARBA" id="ARBA00000085"/>
    </source>
</evidence>
<keyword evidence="10" id="KW-0902">Two-component regulatory system</keyword>
<comment type="caution">
    <text evidence="14">The sequence shown here is derived from an EMBL/GenBank/DDBJ whole genome shotgun (WGS) entry which is preliminary data.</text>
</comment>
<evidence type="ECO:0000256" key="8">
    <source>
        <dbReference type="ARBA" id="ARBA00022777"/>
    </source>
</evidence>
<accession>A0A1J5RX19</accession>
<dbReference type="SUPFAM" id="SSF55874">
    <property type="entry name" value="ATPase domain of HSP90 chaperone/DNA topoisomerase II/histidine kinase"/>
    <property type="match status" value="1"/>
</dbReference>
<dbReference type="EMBL" id="MLJW01000092">
    <property type="protein sequence ID" value="OIR00713.1"/>
    <property type="molecule type" value="Genomic_DNA"/>
</dbReference>
<dbReference type="CDD" id="cd00082">
    <property type="entry name" value="HisKA"/>
    <property type="match status" value="1"/>
</dbReference>
<evidence type="ECO:0000256" key="11">
    <source>
        <dbReference type="ARBA" id="ARBA00023136"/>
    </source>
</evidence>
<dbReference type="AlphaFoldDB" id="A0A1J5RX19"/>
<dbReference type="InterPro" id="IPR013767">
    <property type="entry name" value="PAS_fold"/>
</dbReference>
<dbReference type="InterPro" id="IPR035965">
    <property type="entry name" value="PAS-like_dom_sf"/>
</dbReference>
<dbReference type="PROSITE" id="PS50112">
    <property type="entry name" value="PAS"/>
    <property type="match status" value="1"/>
</dbReference>
<dbReference type="FunFam" id="3.30.565.10:FF:000023">
    <property type="entry name" value="PAS domain-containing sensor histidine kinase"/>
    <property type="match status" value="1"/>
</dbReference>
<keyword evidence="9" id="KW-0067">ATP-binding</keyword>
<gene>
    <name evidence="14" type="primary">phoR_12</name>
    <name evidence="14" type="ORF">GALL_172380</name>
</gene>
<dbReference type="SMART" id="SM00388">
    <property type="entry name" value="HisKA"/>
    <property type="match status" value="1"/>
</dbReference>
<evidence type="ECO:0000259" key="12">
    <source>
        <dbReference type="PROSITE" id="PS50109"/>
    </source>
</evidence>
<dbReference type="Gene3D" id="1.10.287.130">
    <property type="match status" value="1"/>
</dbReference>
<dbReference type="EC" id="2.7.13.3" evidence="3"/>
<keyword evidence="11" id="KW-0472">Membrane</keyword>
<keyword evidence="7" id="KW-0547">Nucleotide-binding</keyword>
<reference evidence="14" key="1">
    <citation type="submission" date="2016-10" db="EMBL/GenBank/DDBJ databases">
        <title>Sequence of Gallionella enrichment culture.</title>
        <authorList>
            <person name="Poehlein A."/>
            <person name="Muehling M."/>
            <person name="Daniel R."/>
        </authorList>
    </citation>
    <scope>NUCLEOTIDE SEQUENCE</scope>
</reference>
<evidence type="ECO:0000256" key="10">
    <source>
        <dbReference type="ARBA" id="ARBA00023012"/>
    </source>
</evidence>
<dbReference type="InterPro" id="IPR005467">
    <property type="entry name" value="His_kinase_dom"/>
</dbReference>
<dbReference type="PRINTS" id="PR00344">
    <property type="entry name" value="BCTRLSENSOR"/>
</dbReference>
<dbReference type="InterPro" id="IPR003661">
    <property type="entry name" value="HisK_dim/P_dom"/>
</dbReference>
<proteinExistence type="predicted"/>
<protein>
    <recommendedName>
        <fullName evidence="3">histidine kinase</fullName>
        <ecNumber evidence="3">2.7.13.3</ecNumber>
    </recommendedName>
</protein>
<dbReference type="InterPro" id="IPR000014">
    <property type="entry name" value="PAS"/>
</dbReference>
<dbReference type="InterPro" id="IPR036097">
    <property type="entry name" value="HisK_dim/P_sf"/>
</dbReference>
<sequence length="788" mass="90903">MQNLLSFFEDAPESFWIIDQNHRLVYGNKSFFISYEQIYGSSINYGDAILHLIPETSDHYLFWKNSYEKAFQFKQYSVELAKGDPFYKVRTKFDFRLIESLSKYVCVRAISYDISAGEFNYSSASADNSEFTLNIDEDGNILRISPAVKNILGYIGDWMEGKTVIELLHPEEKDLLRNFFRSNESMEATWCRIRDYTGKYFWCNIQMAAFGKMQVDRKYVITINEIRIQKTPADTFVPDANILQIISEAQSQYINTSKVKTAFDICLSYFQNEGIAPFSFIARLDWEGTHPILKKISSSGNWVFEKEDSMKNLLDILAERCYEIQKGINNNVQQETSNVFIIQFEGINFMMYLLLQKDEIIGVLVTSNMILASKAIPQGNPKITYFRPLFVSILQSGRFIMSANIALRKLAVSKDELQSLVASLDDIILEVNTNLTIVNVWCNNDSILSTPKELMIGKRITDIKGEELGKKFEVAIQIVLEIESSHSIEYMDSYGGKIEWFSAKMNLVRMFNGEKRVSILIQDITQRKEAEIIIEETLKKEKDLNEMKSKMITSVSHEFRTPLATIVSSTELLEMHIKKDYGEISSRAGELFENIYEESERISDMLRNFLVMGRFEENQMPFKPKETDVVALVQRIIKTRFNSKYGEDKVKLKIKNEPKDVYVDPSLMWHIFSNLVSNAIKYSPEKSRVTVELEFLEDEFVLCVKDRGIGIPPEDLKNIFQTFYRAGNSDEHSGYGLGLSIVDRFVKMHNGRIEVTSKVGKGSTFKIHFDSNILNKIQFYEKDQAIVD</sequence>
<evidence type="ECO:0000313" key="14">
    <source>
        <dbReference type="EMBL" id="OIR00713.1"/>
    </source>
</evidence>
<dbReference type="Pfam" id="PF02518">
    <property type="entry name" value="HATPase_c"/>
    <property type="match status" value="1"/>
</dbReference>
<feature type="domain" description="Histidine kinase" evidence="12">
    <location>
        <begin position="554"/>
        <end position="773"/>
    </location>
</feature>
<dbReference type="PANTHER" id="PTHR43711:SF26">
    <property type="entry name" value="SENSOR HISTIDINE KINASE RCSC"/>
    <property type="match status" value="1"/>
</dbReference>
<dbReference type="SMART" id="SM00091">
    <property type="entry name" value="PAS"/>
    <property type="match status" value="3"/>
</dbReference>
<dbReference type="Pfam" id="PF00512">
    <property type="entry name" value="HisKA"/>
    <property type="match status" value="1"/>
</dbReference>
<evidence type="ECO:0000256" key="4">
    <source>
        <dbReference type="ARBA" id="ARBA00022475"/>
    </source>
</evidence>
<evidence type="ECO:0000256" key="7">
    <source>
        <dbReference type="ARBA" id="ARBA00022741"/>
    </source>
</evidence>
<keyword evidence="4" id="KW-1003">Cell membrane</keyword>
<dbReference type="CDD" id="cd00075">
    <property type="entry name" value="HATPase"/>
    <property type="match status" value="1"/>
</dbReference>